<dbReference type="Proteomes" id="UP001353858">
    <property type="component" value="Unassembled WGS sequence"/>
</dbReference>
<name>A0AAN7P1H8_9COLE</name>
<proteinExistence type="predicted"/>
<protein>
    <submittedName>
        <fullName evidence="1">Uncharacterized protein</fullName>
    </submittedName>
</protein>
<comment type="caution">
    <text evidence="1">The sequence shown here is derived from an EMBL/GenBank/DDBJ whole genome shotgun (WGS) entry which is preliminary data.</text>
</comment>
<reference evidence="2" key="1">
    <citation type="submission" date="2023-01" db="EMBL/GenBank/DDBJ databases">
        <title>Key to firefly adult light organ development and bioluminescence: homeobox transcription factors regulate luciferase expression and transportation to peroxisome.</title>
        <authorList>
            <person name="Fu X."/>
        </authorList>
    </citation>
    <scope>NUCLEOTIDE SEQUENCE [LARGE SCALE GENOMIC DNA]</scope>
</reference>
<gene>
    <name evidence="1" type="ORF">RN001_016260</name>
</gene>
<dbReference type="EMBL" id="JARPUR010000008">
    <property type="protein sequence ID" value="KAK4872136.1"/>
    <property type="molecule type" value="Genomic_DNA"/>
</dbReference>
<accession>A0AAN7P1H8</accession>
<keyword evidence="2" id="KW-1185">Reference proteome</keyword>
<evidence type="ECO:0000313" key="2">
    <source>
        <dbReference type="Proteomes" id="UP001353858"/>
    </source>
</evidence>
<organism evidence="1 2">
    <name type="scientific">Aquatica leii</name>
    <dbReference type="NCBI Taxonomy" id="1421715"/>
    <lineage>
        <taxon>Eukaryota</taxon>
        <taxon>Metazoa</taxon>
        <taxon>Ecdysozoa</taxon>
        <taxon>Arthropoda</taxon>
        <taxon>Hexapoda</taxon>
        <taxon>Insecta</taxon>
        <taxon>Pterygota</taxon>
        <taxon>Neoptera</taxon>
        <taxon>Endopterygota</taxon>
        <taxon>Coleoptera</taxon>
        <taxon>Polyphaga</taxon>
        <taxon>Elateriformia</taxon>
        <taxon>Elateroidea</taxon>
        <taxon>Lampyridae</taxon>
        <taxon>Luciolinae</taxon>
        <taxon>Aquatica</taxon>
    </lineage>
</organism>
<dbReference type="AlphaFoldDB" id="A0AAN7P1H8"/>
<sequence length="395" mass="47360">MASEEIYKFLFGTIENFSFMFNASHYELRHVIRCYGVEGIYNLLVSLLNALETIHLNLDELQKILDDNKITNGIGYQAHKYLTVRTSKKPVVANYYTKNQNQNALKEYVKHKTLRLRTYFYRHTNSLISERLWKYMHAKKRSKFVQSLLFFCLDYIMSTTDYNTQCTDQYRSILNLYGAFLFCRMYPNKKNVEFNEILFLKSRDGLSDPLRSTSRFPFKYVFVQYLYQKEEGNQRIYTKDLELSNSSSDILQVKNYSQLSVCTWTPNLVLQYLNKNFYYRPSDFEDVSQFILNMPSSSNNHHLNIGPENHPSDEDLKRNDLLLDWNYSERRYPYLDHREMASTSTGLYDWRRCYERFANVLIPHSSVLLRNQLRRIQPEDHKHKTFSWLHRLLRS</sequence>
<evidence type="ECO:0000313" key="1">
    <source>
        <dbReference type="EMBL" id="KAK4872136.1"/>
    </source>
</evidence>